<proteinExistence type="predicted"/>
<dbReference type="GO" id="GO:0003824">
    <property type="term" value="F:catalytic activity"/>
    <property type="evidence" value="ECO:0007669"/>
    <property type="project" value="InterPro"/>
</dbReference>
<evidence type="ECO:0000256" key="1">
    <source>
        <dbReference type="ARBA" id="ARBA00022691"/>
    </source>
</evidence>
<evidence type="ECO:0000259" key="5">
    <source>
        <dbReference type="Pfam" id="PF04055"/>
    </source>
</evidence>
<keyword evidence="4" id="KW-0411">Iron-sulfur</keyword>
<dbReference type="InterPro" id="IPR050377">
    <property type="entry name" value="Radical_SAM_PqqE_MftC-like"/>
</dbReference>
<dbReference type="GO" id="GO:0046872">
    <property type="term" value="F:metal ion binding"/>
    <property type="evidence" value="ECO:0007669"/>
    <property type="project" value="UniProtKB-KW"/>
</dbReference>
<evidence type="ECO:0000256" key="4">
    <source>
        <dbReference type="ARBA" id="ARBA00023014"/>
    </source>
</evidence>
<dbReference type="CDD" id="cd01335">
    <property type="entry name" value="Radical_SAM"/>
    <property type="match status" value="1"/>
</dbReference>
<evidence type="ECO:0000256" key="2">
    <source>
        <dbReference type="ARBA" id="ARBA00022723"/>
    </source>
</evidence>
<dbReference type="AlphaFoldDB" id="A0A0F9Q6Q4"/>
<keyword evidence="2" id="KW-0479">Metal-binding</keyword>
<dbReference type="Gene3D" id="3.20.20.70">
    <property type="entry name" value="Aldolase class I"/>
    <property type="match status" value="1"/>
</dbReference>
<evidence type="ECO:0000256" key="3">
    <source>
        <dbReference type="ARBA" id="ARBA00023004"/>
    </source>
</evidence>
<dbReference type="PANTHER" id="PTHR11228">
    <property type="entry name" value="RADICAL SAM DOMAIN PROTEIN"/>
    <property type="match status" value="1"/>
</dbReference>
<dbReference type="SUPFAM" id="SSF102114">
    <property type="entry name" value="Radical SAM enzymes"/>
    <property type="match status" value="1"/>
</dbReference>
<accession>A0A0F9Q6Q4</accession>
<feature type="domain" description="Radical SAM core" evidence="5">
    <location>
        <begin position="6"/>
        <end position="103"/>
    </location>
</feature>
<dbReference type="InterPro" id="IPR013785">
    <property type="entry name" value="Aldolase_TIM"/>
</dbReference>
<gene>
    <name evidence="6" type="ORF">LCGC14_1131640</name>
</gene>
<keyword evidence="3" id="KW-0408">Iron</keyword>
<feature type="non-terminal residue" evidence="6">
    <location>
        <position position="1"/>
    </location>
</feature>
<dbReference type="InterPro" id="IPR058240">
    <property type="entry name" value="rSAM_sf"/>
</dbReference>
<dbReference type="Pfam" id="PF04055">
    <property type="entry name" value="Radical_SAM"/>
    <property type="match status" value="1"/>
</dbReference>
<evidence type="ECO:0000313" key="6">
    <source>
        <dbReference type="EMBL" id="KKN01058.1"/>
    </source>
</evidence>
<dbReference type="PANTHER" id="PTHR11228:SF7">
    <property type="entry name" value="PQQA PEPTIDE CYCLASE"/>
    <property type="match status" value="1"/>
</dbReference>
<name>A0A0F9Q6Q4_9ZZZZ</name>
<protein>
    <recommendedName>
        <fullName evidence="5">Radical SAM core domain-containing protein</fullName>
    </recommendedName>
</protein>
<dbReference type="GO" id="GO:0051536">
    <property type="term" value="F:iron-sulfur cluster binding"/>
    <property type="evidence" value="ECO:0007669"/>
    <property type="project" value="UniProtKB-KW"/>
</dbReference>
<dbReference type="InterPro" id="IPR007197">
    <property type="entry name" value="rSAM"/>
</dbReference>
<keyword evidence="1" id="KW-0949">S-adenosyl-L-methionine</keyword>
<reference evidence="6" key="1">
    <citation type="journal article" date="2015" name="Nature">
        <title>Complex archaea that bridge the gap between prokaryotes and eukaryotes.</title>
        <authorList>
            <person name="Spang A."/>
            <person name="Saw J.H."/>
            <person name="Jorgensen S.L."/>
            <person name="Zaremba-Niedzwiedzka K."/>
            <person name="Martijn J."/>
            <person name="Lind A.E."/>
            <person name="van Eijk R."/>
            <person name="Schleper C."/>
            <person name="Guy L."/>
            <person name="Ettema T.J."/>
        </authorList>
    </citation>
    <scope>NUCLEOTIDE SEQUENCE</scope>
</reference>
<organism evidence="6">
    <name type="scientific">marine sediment metagenome</name>
    <dbReference type="NCBI Taxonomy" id="412755"/>
    <lineage>
        <taxon>unclassified sequences</taxon>
        <taxon>metagenomes</taxon>
        <taxon>ecological metagenomes</taxon>
    </lineage>
</organism>
<comment type="caution">
    <text evidence="6">The sequence shown here is derived from an EMBL/GenBank/DDBJ whole genome shotgun (WGS) entry which is preliminary data.</text>
</comment>
<dbReference type="EMBL" id="LAZR01005304">
    <property type="protein sequence ID" value="KKN01058.1"/>
    <property type="molecule type" value="Genomic_DNA"/>
</dbReference>
<sequence>KIPKFLHDWGVKAVCLAGESGDPSLYPGLHKVLKEFHYWNIDIGLVSNGFAYTDRQIRAAAHYCKFVGFSMDAGTPESYAKVHGVPGTNFEKVIENIKRLARYKEENNLDVQIGYKFLLFPESYDTLLKAAEIASDIGVNHFQIRPAEIPVGETKKIDISEVNKQIEEAMKLETKDFGVFGIRHKFKPDFTKKTPKHCYATPLTSTWTADGSIILCVDLRDENYNTLCNYRKEGLQRIKELWGSEKHRKLIEGLNQRLDNCKRCTNFGYNEIVEKAFVKDSMDMRLI</sequence>